<evidence type="ECO:0000313" key="1">
    <source>
        <dbReference type="EMBL" id="EGW13962.1"/>
    </source>
</evidence>
<gene>
    <name evidence="1" type="ORF">I79_018072</name>
</gene>
<dbReference type="AlphaFoldDB" id="G3I3R2"/>
<accession>G3I3R2</accession>
<name>G3I3R2_CRIGR</name>
<dbReference type="InParanoid" id="G3I3R2"/>
<proteinExistence type="predicted"/>
<reference evidence="2" key="1">
    <citation type="journal article" date="2011" name="Nat. Biotechnol.">
        <title>The genomic sequence of the Chinese hamster ovary (CHO)-K1 cell line.</title>
        <authorList>
            <person name="Xu X."/>
            <person name="Nagarajan H."/>
            <person name="Lewis N.E."/>
            <person name="Pan S."/>
            <person name="Cai Z."/>
            <person name="Liu X."/>
            <person name="Chen W."/>
            <person name="Xie M."/>
            <person name="Wang W."/>
            <person name="Hammond S."/>
            <person name="Andersen M.R."/>
            <person name="Neff N."/>
            <person name="Passarelli B."/>
            <person name="Koh W."/>
            <person name="Fan H.C."/>
            <person name="Wang J."/>
            <person name="Gui Y."/>
            <person name="Lee K.H."/>
            <person name="Betenbaugh M.J."/>
            <person name="Quake S.R."/>
            <person name="Famili I."/>
            <person name="Palsson B.O."/>
            <person name="Wang J."/>
        </authorList>
    </citation>
    <scope>NUCLEOTIDE SEQUENCE [LARGE SCALE GENOMIC DNA]</scope>
    <source>
        <strain evidence="2">CHO K1 cell line</strain>
    </source>
</reference>
<sequence length="62" mass="6664">MSPDYPLQRDSACAGMSAAQEPVPTSVLKLPSFSPHFSALGMAVVIGINKPKISNFKLRITF</sequence>
<organism evidence="1 2">
    <name type="scientific">Cricetulus griseus</name>
    <name type="common">Chinese hamster</name>
    <name type="synonym">Cricetulus barabensis griseus</name>
    <dbReference type="NCBI Taxonomy" id="10029"/>
    <lineage>
        <taxon>Eukaryota</taxon>
        <taxon>Metazoa</taxon>
        <taxon>Chordata</taxon>
        <taxon>Craniata</taxon>
        <taxon>Vertebrata</taxon>
        <taxon>Euteleostomi</taxon>
        <taxon>Mammalia</taxon>
        <taxon>Eutheria</taxon>
        <taxon>Euarchontoglires</taxon>
        <taxon>Glires</taxon>
        <taxon>Rodentia</taxon>
        <taxon>Myomorpha</taxon>
        <taxon>Muroidea</taxon>
        <taxon>Cricetidae</taxon>
        <taxon>Cricetinae</taxon>
        <taxon>Cricetulus</taxon>
    </lineage>
</organism>
<protein>
    <submittedName>
        <fullName evidence="1">Uncharacterized protein</fullName>
    </submittedName>
</protein>
<dbReference type="Proteomes" id="UP000001075">
    <property type="component" value="Unassembled WGS sequence"/>
</dbReference>
<evidence type="ECO:0000313" key="2">
    <source>
        <dbReference type="Proteomes" id="UP000001075"/>
    </source>
</evidence>
<dbReference type="EMBL" id="JH001205">
    <property type="protein sequence ID" value="EGW13962.1"/>
    <property type="molecule type" value="Genomic_DNA"/>
</dbReference>